<evidence type="ECO:0000259" key="3">
    <source>
        <dbReference type="Pfam" id="PF01478"/>
    </source>
</evidence>
<dbReference type="EMBL" id="PDCN02000006">
    <property type="protein sequence ID" value="PIB76162.1"/>
    <property type="molecule type" value="Genomic_DNA"/>
</dbReference>
<dbReference type="Gene3D" id="1.20.120.1220">
    <property type="match status" value="1"/>
</dbReference>
<comment type="similarity">
    <text evidence="1">Belongs to the peptidase A24 family.</text>
</comment>
<evidence type="ECO:0000256" key="2">
    <source>
        <dbReference type="SAM" id="Phobius"/>
    </source>
</evidence>
<dbReference type="PANTHER" id="PTHR30487:SF0">
    <property type="entry name" value="PREPILIN LEADER PEPTIDASE_N-METHYLTRANSFERASE-RELATED"/>
    <property type="match status" value="1"/>
</dbReference>
<protein>
    <submittedName>
        <fullName evidence="4">Prepilin peptidase</fullName>
    </submittedName>
</protein>
<evidence type="ECO:0000313" key="4">
    <source>
        <dbReference type="EMBL" id="PIB76162.1"/>
    </source>
</evidence>
<dbReference type="PANTHER" id="PTHR30487">
    <property type="entry name" value="TYPE 4 PREPILIN-LIKE PROTEINS LEADER PEPTIDE-PROCESSING ENZYME"/>
    <property type="match status" value="1"/>
</dbReference>
<dbReference type="AlphaFoldDB" id="A0A2G5PCW2"/>
<name>A0A2G5PCW2_9MYCO</name>
<proteinExistence type="inferred from homology"/>
<feature type="domain" description="Prepilin type IV endopeptidase peptidase" evidence="3">
    <location>
        <begin position="13"/>
        <end position="105"/>
    </location>
</feature>
<keyword evidence="2" id="KW-0812">Transmembrane</keyword>
<dbReference type="GO" id="GO:0004190">
    <property type="term" value="F:aspartic-type endopeptidase activity"/>
    <property type="evidence" value="ECO:0007669"/>
    <property type="project" value="InterPro"/>
</dbReference>
<dbReference type="GO" id="GO:0006465">
    <property type="term" value="P:signal peptide processing"/>
    <property type="evidence" value="ECO:0007669"/>
    <property type="project" value="TreeGrafter"/>
</dbReference>
<dbReference type="STRING" id="85968.GCA_900073015_00037"/>
<keyword evidence="2" id="KW-1133">Transmembrane helix</keyword>
<dbReference type="InterPro" id="IPR000045">
    <property type="entry name" value="Prepilin_IV_endopep_pep"/>
</dbReference>
<dbReference type="Pfam" id="PF01478">
    <property type="entry name" value="Peptidase_A24"/>
    <property type="match status" value="1"/>
</dbReference>
<dbReference type="Proteomes" id="UP000230551">
    <property type="component" value="Unassembled WGS sequence"/>
</dbReference>
<feature type="transmembrane region" description="Helical" evidence="2">
    <location>
        <begin position="39"/>
        <end position="63"/>
    </location>
</feature>
<dbReference type="GO" id="GO:0005886">
    <property type="term" value="C:plasma membrane"/>
    <property type="evidence" value="ECO:0007669"/>
    <property type="project" value="TreeGrafter"/>
</dbReference>
<organism evidence="4 5">
    <name type="scientific">Mycolicibacterium brumae</name>
    <dbReference type="NCBI Taxonomy" id="85968"/>
    <lineage>
        <taxon>Bacteria</taxon>
        <taxon>Bacillati</taxon>
        <taxon>Actinomycetota</taxon>
        <taxon>Actinomycetes</taxon>
        <taxon>Mycobacteriales</taxon>
        <taxon>Mycobacteriaceae</taxon>
        <taxon>Mycolicibacterium</taxon>
    </lineage>
</organism>
<gene>
    <name evidence="4" type="ORF">CQY22_007240</name>
</gene>
<sequence length="140" mass="13810">MHPLATAGATVAAAVWLAALTVCDLRSQRLPNALTLPGAAIILAVATWAGVGQQAMAGALALAGPYLLLHLRDPRGLGAGDVKLAIGVGGLTGAFGAAVWLAAALSAPLLTAGWALTRPGRLAPHGPAMCLASAAAILLR</sequence>
<accession>A0A2G5PCW2</accession>
<comment type="caution">
    <text evidence="4">The sequence shown here is derived from an EMBL/GenBank/DDBJ whole genome shotgun (WGS) entry which is preliminary data.</text>
</comment>
<evidence type="ECO:0000256" key="1">
    <source>
        <dbReference type="ARBA" id="ARBA00005801"/>
    </source>
</evidence>
<feature type="transmembrane region" description="Helical" evidence="2">
    <location>
        <begin position="84"/>
        <end position="110"/>
    </location>
</feature>
<dbReference type="RefSeq" id="WP_090584674.1">
    <property type="nucleotide sequence ID" value="NZ_CP104302.1"/>
</dbReference>
<keyword evidence="5" id="KW-1185">Reference proteome</keyword>
<evidence type="ECO:0000313" key="5">
    <source>
        <dbReference type="Proteomes" id="UP000230551"/>
    </source>
</evidence>
<reference evidence="4 5" key="1">
    <citation type="journal article" date="2017" name="Infect. Genet. Evol.">
        <title>The new phylogeny of the genus Mycobacterium: The old and the news.</title>
        <authorList>
            <person name="Tortoli E."/>
            <person name="Fedrizzi T."/>
            <person name="Meehan C.J."/>
            <person name="Trovato A."/>
            <person name="Grottola A."/>
            <person name="Giacobazzi E."/>
            <person name="Serpini G.F."/>
            <person name="Tagliazucchi S."/>
            <person name="Fabio A."/>
            <person name="Bettua C."/>
            <person name="Bertorelli R."/>
            <person name="Frascaro F."/>
            <person name="De Sanctis V."/>
            <person name="Pecorari M."/>
            <person name="Jousson O."/>
            <person name="Segata N."/>
            <person name="Cirillo D.M."/>
        </authorList>
    </citation>
    <scope>NUCLEOTIDE SEQUENCE [LARGE SCALE GENOMIC DNA]</scope>
    <source>
        <strain evidence="4 5">CIP1034565</strain>
    </source>
</reference>
<keyword evidence="2" id="KW-0472">Membrane</keyword>
<dbReference type="InterPro" id="IPR050882">
    <property type="entry name" value="Prepilin_peptidase/N-MTase"/>
</dbReference>